<sequence length="279" mass="31538">METEYVPVHLESLAAFLIRHHSDQLRSITLSPDPKLHYPLYIDYAELMDEDPPLAHLIFSKPTHYLRFFDDAAVWAHKIIFDKLKVSEKGVEKKFIHVRISIGGSPLECPETFPSIGRVRVKHYGILLTLKGTVIRSGATKMYEGERIYMCRKCKHMFPVYPELETRNSILLPSSCPSQKSKSCEGTTFQYVENTILCHDYQEIKIQESTQVLGVGVIPRSILVILKDDLVDIVKAGALARVEASMVRLLGQTSCPRAKSALWFLNMASIKSHGIGELP</sequence>
<reference evidence="2" key="1">
    <citation type="journal article" date="2023" name="G3 (Bethesda)">
        <title>Genome assembly and association tests identify interacting loci associated with vigor, precocity, and sex in interspecific pistachio rootstocks.</title>
        <authorList>
            <person name="Palmer W."/>
            <person name="Jacygrad E."/>
            <person name="Sagayaradj S."/>
            <person name="Cavanaugh K."/>
            <person name="Han R."/>
            <person name="Bertier L."/>
            <person name="Beede B."/>
            <person name="Kafkas S."/>
            <person name="Golino D."/>
            <person name="Preece J."/>
            <person name="Michelmore R."/>
        </authorList>
    </citation>
    <scope>NUCLEOTIDE SEQUENCE [LARGE SCALE GENOMIC DNA]</scope>
</reference>
<dbReference type="Proteomes" id="UP001163603">
    <property type="component" value="Chromosome 14"/>
</dbReference>
<accession>A0ACC0X5T4</accession>
<protein>
    <submittedName>
        <fullName evidence="1">Uncharacterized protein</fullName>
    </submittedName>
</protein>
<proteinExistence type="predicted"/>
<comment type="caution">
    <text evidence="1">The sequence shown here is derived from an EMBL/GenBank/DDBJ whole genome shotgun (WGS) entry which is preliminary data.</text>
</comment>
<keyword evidence="2" id="KW-1185">Reference proteome</keyword>
<name>A0ACC0X5T4_9ROSI</name>
<gene>
    <name evidence="1" type="ORF">Pint_33384</name>
</gene>
<evidence type="ECO:0000313" key="1">
    <source>
        <dbReference type="EMBL" id="KAJ0010430.1"/>
    </source>
</evidence>
<organism evidence="1 2">
    <name type="scientific">Pistacia integerrima</name>
    <dbReference type="NCBI Taxonomy" id="434235"/>
    <lineage>
        <taxon>Eukaryota</taxon>
        <taxon>Viridiplantae</taxon>
        <taxon>Streptophyta</taxon>
        <taxon>Embryophyta</taxon>
        <taxon>Tracheophyta</taxon>
        <taxon>Spermatophyta</taxon>
        <taxon>Magnoliopsida</taxon>
        <taxon>eudicotyledons</taxon>
        <taxon>Gunneridae</taxon>
        <taxon>Pentapetalae</taxon>
        <taxon>rosids</taxon>
        <taxon>malvids</taxon>
        <taxon>Sapindales</taxon>
        <taxon>Anacardiaceae</taxon>
        <taxon>Pistacia</taxon>
    </lineage>
</organism>
<dbReference type="EMBL" id="CM047749">
    <property type="protein sequence ID" value="KAJ0010430.1"/>
    <property type="molecule type" value="Genomic_DNA"/>
</dbReference>
<evidence type="ECO:0000313" key="2">
    <source>
        <dbReference type="Proteomes" id="UP001163603"/>
    </source>
</evidence>